<evidence type="ECO:0000256" key="5">
    <source>
        <dbReference type="ARBA" id="ARBA00022723"/>
    </source>
</evidence>
<dbReference type="Pfam" id="PF00919">
    <property type="entry name" value="UPF0004"/>
    <property type="match status" value="1"/>
</dbReference>
<dbReference type="InterPro" id="IPR020612">
    <property type="entry name" value="Methylthiotransferase_CS"/>
</dbReference>
<evidence type="ECO:0000256" key="1">
    <source>
        <dbReference type="ARBA" id="ARBA00022485"/>
    </source>
</evidence>
<dbReference type="HOGENOM" id="CLU_018697_0_1_12"/>
<dbReference type="GO" id="GO:0051539">
    <property type="term" value="F:4 iron, 4 sulfur cluster binding"/>
    <property type="evidence" value="ECO:0007669"/>
    <property type="project" value="UniProtKB-UniRule"/>
</dbReference>
<evidence type="ECO:0000256" key="2">
    <source>
        <dbReference type="ARBA" id="ARBA00022490"/>
    </source>
</evidence>
<comment type="function">
    <text evidence="8">Catalyzes the methylthiolation of an aspartic acid residue of ribosomal protein uS12.</text>
</comment>
<organism evidence="11 12">
    <name type="scientific">Leadbettera azotonutricia (strain ATCC BAA-888 / DSM 13862 / ZAS-9)</name>
    <name type="common">Treponema azotonutricium</name>
    <dbReference type="NCBI Taxonomy" id="545695"/>
    <lineage>
        <taxon>Bacteria</taxon>
        <taxon>Pseudomonadati</taxon>
        <taxon>Spirochaetota</taxon>
        <taxon>Spirochaetia</taxon>
        <taxon>Spirochaetales</taxon>
        <taxon>Breznakiellaceae</taxon>
        <taxon>Leadbettera</taxon>
    </lineage>
</organism>
<gene>
    <name evidence="8" type="primary">rimO</name>
    <name evidence="11" type="ordered locus">TREAZ_2738</name>
</gene>
<dbReference type="InterPro" id="IPR013848">
    <property type="entry name" value="Methylthiotransferase_N"/>
</dbReference>
<comment type="cofactor">
    <cofactor evidence="8">
        <name>[4Fe-4S] cluster</name>
        <dbReference type="ChEBI" id="CHEBI:49883"/>
    </cofactor>
    <text evidence="8">Binds 2 [4Fe-4S] clusters. One cluster is coordinated with 3 cysteines and an exchangeable S-adenosyl-L-methionine.</text>
</comment>
<keyword evidence="2 8" id="KW-0963">Cytoplasm</keyword>
<accession>F5YD75</accession>
<dbReference type="AlphaFoldDB" id="F5YD75"/>
<keyword evidence="6 8" id="KW-0408">Iron</keyword>
<dbReference type="GO" id="GO:0035599">
    <property type="term" value="F:aspartic acid methylthiotransferase activity"/>
    <property type="evidence" value="ECO:0007669"/>
    <property type="project" value="TreeGrafter"/>
</dbReference>
<feature type="binding site" evidence="8">
    <location>
        <position position="159"/>
    </location>
    <ligand>
        <name>[4Fe-4S] cluster</name>
        <dbReference type="ChEBI" id="CHEBI:49883"/>
        <label>2</label>
        <note>4Fe-4S-S-AdoMet</note>
    </ligand>
</feature>
<dbReference type="EC" id="2.8.4.4" evidence="8"/>
<dbReference type="GO" id="GO:0005829">
    <property type="term" value="C:cytosol"/>
    <property type="evidence" value="ECO:0007669"/>
    <property type="project" value="TreeGrafter"/>
</dbReference>
<dbReference type="InterPro" id="IPR005839">
    <property type="entry name" value="Methylthiotransferase"/>
</dbReference>
<keyword evidence="5 8" id="KW-0479">Metal-binding</keyword>
<dbReference type="Pfam" id="PF04055">
    <property type="entry name" value="Radical_SAM"/>
    <property type="match status" value="1"/>
</dbReference>
<dbReference type="InterPro" id="IPR006638">
    <property type="entry name" value="Elp3/MiaA/NifB-like_rSAM"/>
</dbReference>
<protein>
    <recommendedName>
        <fullName evidence="8">Ribosomal protein uS12 methylthiotransferase RimO</fullName>
        <shortName evidence="8">uS12 MTTase</shortName>
        <shortName evidence="8">uS12 methylthiotransferase</shortName>
        <ecNumber evidence="8">2.8.4.4</ecNumber>
    </recommendedName>
    <alternativeName>
        <fullName evidence="8">Ribosomal protein uS12 (aspartate-C(3))-methylthiotransferase</fullName>
    </alternativeName>
    <alternativeName>
        <fullName evidence="8">Ribosome maturation factor RimO</fullName>
    </alternativeName>
</protein>
<dbReference type="PANTHER" id="PTHR43837:SF1">
    <property type="entry name" value="RIBOSOMAL PROTEIN US12 METHYLTHIOTRANSFERASE RIMO"/>
    <property type="match status" value="1"/>
</dbReference>
<evidence type="ECO:0000256" key="8">
    <source>
        <dbReference type="HAMAP-Rule" id="MF_01865"/>
    </source>
</evidence>
<dbReference type="SUPFAM" id="SSF102114">
    <property type="entry name" value="Radical SAM enzymes"/>
    <property type="match status" value="1"/>
</dbReference>
<keyword evidence="1 8" id="KW-0004">4Fe-4S</keyword>
<dbReference type="InterPro" id="IPR023404">
    <property type="entry name" value="rSAM_horseshoe"/>
</dbReference>
<dbReference type="HAMAP" id="MF_01865">
    <property type="entry name" value="MTTase_RimO"/>
    <property type="match status" value="1"/>
</dbReference>
<dbReference type="PROSITE" id="PS01278">
    <property type="entry name" value="MTTASE_RADICAL"/>
    <property type="match status" value="1"/>
</dbReference>
<dbReference type="Pfam" id="PF18693">
    <property type="entry name" value="TRAM_2"/>
    <property type="match status" value="1"/>
</dbReference>
<feature type="domain" description="MTTase N-terminal" evidence="9">
    <location>
        <begin position="1"/>
        <end position="110"/>
    </location>
</feature>
<sequence length="447" mass="49568">MDPFGCVKNQVDAENMMASLNASGWESAPDADDADIIIVNSCGFIESAKQESINAVLGWRRLYPEKKILLAGCLAQRYSKELGEALPEADLLFGNTDLAEIVKAAAKALGKKPRINNPAASGSKAEGLSAAGSLTGARPLLSLPGSAYVKISEGCNNCCTFCAIPLIRGGLKSRTIPDILEECKALLKRGIKELCLIGQDLGSYGLDLQKDGPEKKSQLPLLLEKLSKLKGEFWVRLLYIHPDNFPLPLLDLMEKDERFLPYFDIPFQHGSEKMLKNMNRHGNTKVYLSLIKTIRMRLQDAVIRSTFMTGFPGETEEDFAELLKFQELAKLDWVGCFAYSREEDTPAYNMKNRVAKKTATMRKSSIEENQIPISEKQMDRFVGREFTCLVEEKVEGEDRLYLGRLPCQAPDVDGSTVLSSDKELVPGTFVKGRVFARAGIDLELKVK</sequence>
<dbReference type="Proteomes" id="UP000009222">
    <property type="component" value="Chromosome"/>
</dbReference>
<keyword evidence="4 8" id="KW-0949">S-adenosyl-L-methionine</keyword>
<feature type="binding site" evidence="8">
    <location>
        <position position="6"/>
    </location>
    <ligand>
        <name>[4Fe-4S] cluster</name>
        <dbReference type="ChEBI" id="CHEBI:49883"/>
        <label>1</label>
    </ligand>
</feature>
<dbReference type="Gene3D" id="3.80.30.20">
    <property type="entry name" value="tm_1862 like domain"/>
    <property type="match status" value="1"/>
</dbReference>
<reference evidence="11 12" key="2">
    <citation type="journal article" date="2011" name="ISME J.">
        <title>RNA-seq reveals cooperative metabolic interactions between two termite-gut spirochete species in co-culture.</title>
        <authorList>
            <person name="Rosenthal A.Z."/>
            <person name="Matson E.G."/>
            <person name="Eldar A."/>
            <person name="Leadbetter J.R."/>
        </authorList>
    </citation>
    <scope>NUCLEOTIDE SEQUENCE [LARGE SCALE GENOMIC DNA]</scope>
    <source>
        <strain evidence="12">ATCC BAA-888 / DSM 13862 / ZAS-9</strain>
    </source>
</reference>
<dbReference type="InterPro" id="IPR002792">
    <property type="entry name" value="TRAM_dom"/>
</dbReference>
<dbReference type="NCBIfam" id="TIGR01125">
    <property type="entry name" value="30S ribosomal protein S12 methylthiotransferase RimO"/>
    <property type="match status" value="1"/>
</dbReference>
<evidence type="ECO:0000256" key="3">
    <source>
        <dbReference type="ARBA" id="ARBA00022679"/>
    </source>
</evidence>
<comment type="catalytic activity">
    <reaction evidence="8">
        <text>L-aspartate(89)-[ribosomal protein uS12]-hydrogen + (sulfur carrier)-SH + AH2 + 2 S-adenosyl-L-methionine = 3-methylsulfanyl-L-aspartate(89)-[ribosomal protein uS12]-hydrogen + (sulfur carrier)-H + 5'-deoxyadenosine + L-methionine + A + S-adenosyl-L-homocysteine + 2 H(+)</text>
        <dbReference type="Rhea" id="RHEA:37087"/>
        <dbReference type="Rhea" id="RHEA-COMP:10460"/>
        <dbReference type="Rhea" id="RHEA-COMP:10461"/>
        <dbReference type="Rhea" id="RHEA-COMP:14737"/>
        <dbReference type="Rhea" id="RHEA-COMP:14739"/>
        <dbReference type="ChEBI" id="CHEBI:13193"/>
        <dbReference type="ChEBI" id="CHEBI:15378"/>
        <dbReference type="ChEBI" id="CHEBI:17319"/>
        <dbReference type="ChEBI" id="CHEBI:17499"/>
        <dbReference type="ChEBI" id="CHEBI:29917"/>
        <dbReference type="ChEBI" id="CHEBI:29961"/>
        <dbReference type="ChEBI" id="CHEBI:57844"/>
        <dbReference type="ChEBI" id="CHEBI:57856"/>
        <dbReference type="ChEBI" id="CHEBI:59789"/>
        <dbReference type="ChEBI" id="CHEBI:64428"/>
        <dbReference type="ChEBI" id="CHEBI:73599"/>
        <dbReference type="EC" id="2.8.4.4"/>
    </reaction>
</comment>
<dbReference type="InterPro" id="IPR007197">
    <property type="entry name" value="rSAM"/>
</dbReference>
<dbReference type="KEGG" id="taz:TREAZ_2738"/>
<dbReference type="eggNOG" id="COG0621">
    <property type="taxonomic scope" value="Bacteria"/>
</dbReference>
<dbReference type="InterPro" id="IPR038135">
    <property type="entry name" value="Methylthiotransferase_N_sf"/>
</dbReference>
<dbReference type="InterPro" id="IPR012340">
    <property type="entry name" value="NA-bd_OB-fold"/>
</dbReference>
<dbReference type="Gene3D" id="2.40.50.140">
    <property type="entry name" value="Nucleic acid-binding proteins"/>
    <property type="match status" value="1"/>
</dbReference>
<dbReference type="SFLD" id="SFLDG01082">
    <property type="entry name" value="B12-binding_domain_containing"/>
    <property type="match status" value="1"/>
</dbReference>
<dbReference type="NCBIfam" id="TIGR00089">
    <property type="entry name" value="MiaB/RimO family radical SAM methylthiotransferase"/>
    <property type="match status" value="1"/>
</dbReference>
<evidence type="ECO:0000259" key="9">
    <source>
        <dbReference type="PROSITE" id="PS51449"/>
    </source>
</evidence>
<evidence type="ECO:0000256" key="7">
    <source>
        <dbReference type="ARBA" id="ARBA00023014"/>
    </source>
</evidence>
<dbReference type="Gene3D" id="3.40.50.12160">
    <property type="entry name" value="Methylthiotransferase, N-terminal domain"/>
    <property type="match status" value="1"/>
</dbReference>
<comment type="similarity">
    <text evidence="8">Belongs to the methylthiotransferase family. RimO subfamily.</text>
</comment>
<comment type="subcellular location">
    <subcellularLocation>
        <location evidence="8">Cytoplasm</location>
    </subcellularLocation>
</comment>
<dbReference type="PROSITE" id="PS51918">
    <property type="entry name" value="RADICAL_SAM"/>
    <property type="match status" value="1"/>
</dbReference>
<feature type="binding site" evidence="8">
    <location>
        <position position="162"/>
    </location>
    <ligand>
        <name>[4Fe-4S] cluster</name>
        <dbReference type="ChEBI" id="CHEBI:49883"/>
        <label>2</label>
        <note>4Fe-4S-S-AdoMet</note>
    </ligand>
</feature>
<dbReference type="GO" id="GO:0046872">
    <property type="term" value="F:metal ion binding"/>
    <property type="evidence" value="ECO:0007669"/>
    <property type="project" value="UniProtKB-KW"/>
</dbReference>
<evidence type="ECO:0000259" key="10">
    <source>
        <dbReference type="PROSITE" id="PS51918"/>
    </source>
</evidence>
<evidence type="ECO:0000256" key="4">
    <source>
        <dbReference type="ARBA" id="ARBA00022691"/>
    </source>
</evidence>
<evidence type="ECO:0000313" key="11">
    <source>
        <dbReference type="EMBL" id="AEF80503.1"/>
    </source>
</evidence>
<feature type="binding site" evidence="8">
    <location>
        <position position="155"/>
    </location>
    <ligand>
        <name>[4Fe-4S] cluster</name>
        <dbReference type="ChEBI" id="CHEBI:49883"/>
        <label>2</label>
        <note>4Fe-4S-S-AdoMet</note>
    </ligand>
</feature>
<dbReference type="EMBL" id="CP001841">
    <property type="protein sequence ID" value="AEF80503.1"/>
    <property type="molecule type" value="Genomic_DNA"/>
</dbReference>
<dbReference type="GO" id="GO:0006400">
    <property type="term" value="P:tRNA modification"/>
    <property type="evidence" value="ECO:0007669"/>
    <property type="project" value="InterPro"/>
</dbReference>
<dbReference type="InterPro" id="IPR058240">
    <property type="entry name" value="rSAM_sf"/>
</dbReference>
<dbReference type="CDD" id="cd01335">
    <property type="entry name" value="Radical_SAM"/>
    <property type="match status" value="1"/>
</dbReference>
<evidence type="ECO:0000313" key="12">
    <source>
        <dbReference type="Proteomes" id="UP000009222"/>
    </source>
</evidence>
<evidence type="ECO:0000256" key="6">
    <source>
        <dbReference type="ARBA" id="ARBA00023004"/>
    </source>
</evidence>
<name>F5YD75_LEAAZ</name>
<dbReference type="SMART" id="SM00729">
    <property type="entry name" value="Elp3"/>
    <property type="match status" value="1"/>
</dbReference>
<dbReference type="InParanoid" id="F5YD75"/>
<dbReference type="SFLD" id="SFLDS00029">
    <property type="entry name" value="Radical_SAM"/>
    <property type="match status" value="1"/>
</dbReference>
<keyword evidence="3 8" id="KW-0808">Transferase</keyword>
<keyword evidence="7 8" id="KW-0411">Iron-sulfur</keyword>
<dbReference type="PROSITE" id="PS51449">
    <property type="entry name" value="MTTASE_N"/>
    <property type="match status" value="1"/>
</dbReference>
<dbReference type="PANTHER" id="PTHR43837">
    <property type="entry name" value="RIBOSOMAL PROTEIN S12 METHYLTHIOTRANSFERASE RIMO"/>
    <property type="match status" value="1"/>
</dbReference>
<keyword evidence="12" id="KW-1185">Reference proteome</keyword>
<dbReference type="STRING" id="545695.TREAZ_2738"/>
<dbReference type="FunFam" id="3.80.30.20:FF:000001">
    <property type="entry name" value="tRNA-2-methylthio-N(6)-dimethylallyladenosine synthase 2"/>
    <property type="match status" value="1"/>
</dbReference>
<dbReference type="SFLD" id="SFLDF00274">
    <property type="entry name" value="ribosomal_protein_S12_methylth"/>
    <property type="match status" value="1"/>
</dbReference>
<feature type="domain" description="Radical SAM core" evidence="10">
    <location>
        <begin position="141"/>
        <end position="376"/>
    </location>
</feature>
<dbReference type="GO" id="GO:0103039">
    <property type="term" value="F:protein methylthiotransferase activity"/>
    <property type="evidence" value="ECO:0007669"/>
    <property type="project" value="UniProtKB-EC"/>
</dbReference>
<dbReference type="SFLD" id="SFLDG01061">
    <property type="entry name" value="methylthiotransferase"/>
    <property type="match status" value="1"/>
</dbReference>
<proteinExistence type="inferred from homology"/>
<feature type="binding site" evidence="8">
    <location>
        <position position="42"/>
    </location>
    <ligand>
        <name>[4Fe-4S] cluster</name>
        <dbReference type="ChEBI" id="CHEBI:49883"/>
        <label>1</label>
    </ligand>
</feature>
<feature type="binding site" evidence="8">
    <location>
        <position position="73"/>
    </location>
    <ligand>
        <name>[4Fe-4S] cluster</name>
        <dbReference type="ChEBI" id="CHEBI:49883"/>
        <label>1</label>
    </ligand>
</feature>
<dbReference type="InterPro" id="IPR005840">
    <property type="entry name" value="Ribosomal_uS12_MeSTrfase_RimO"/>
</dbReference>
<reference evidence="12" key="1">
    <citation type="submission" date="2009-12" db="EMBL/GenBank/DDBJ databases">
        <title>Complete sequence of Treponema azotonutricium strain ZAS-9.</title>
        <authorList>
            <person name="Tetu S.G."/>
            <person name="Matson E."/>
            <person name="Ren Q."/>
            <person name="Seshadri R."/>
            <person name="Elbourne L."/>
            <person name="Hassan K.A."/>
            <person name="Durkin A."/>
            <person name="Radune D."/>
            <person name="Mohamoud Y."/>
            <person name="Shay R."/>
            <person name="Jin S."/>
            <person name="Zhang X."/>
            <person name="Lucey K."/>
            <person name="Ballor N.R."/>
            <person name="Ottesen E."/>
            <person name="Rosenthal R."/>
            <person name="Allen A."/>
            <person name="Leadbetter J.R."/>
            <person name="Paulsen I.T."/>
        </authorList>
    </citation>
    <scope>NUCLEOTIDE SEQUENCE [LARGE SCALE GENOMIC DNA]</scope>
    <source>
        <strain evidence="12">ATCC BAA-888 / DSM 13862 / ZAS-9</strain>
    </source>
</reference>